<dbReference type="NCBIfam" id="TIGR03071">
    <property type="entry name" value="couple_hipA"/>
    <property type="match status" value="1"/>
</dbReference>
<sequence>MGRRKLSRELSVWMNGLRVGTLRCHSSGKLEFAYHEQWMRENSARPLSLSMPLRAEPYSGEVVENYYDNLLPDNQAVRRHLQRKFQTPSDNSFDLLSHIGRDCTGAVQLCPIERDPPPVHDIDATPVSDDQIAGILSNSRIMPLGISGDDDFRISLAGAQDKTALLHHDGRWHRPHGSTPTTHILKLPIGRLEHQNIDLSDSVGKRMALPSNRQGIRGPRCRSKHAAVCGGKRSCHQTVRQEGVRRSFLDRPVASGGHVSGAGRRSSSQIRKRRRAGH</sequence>
<keyword evidence="4" id="KW-1185">Reference proteome</keyword>
<dbReference type="PANTHER" id="PTHR37419">
    <property type="entry name" value="SERINE/THREONINE-PROTEIN KINASE TOXIN HIPA"/>
    <property type="match status" value="1"/>
</dbReference>
<dbReference type="InterPro" id="IPR017508">
    <property type="entry name" value="HipA_N1"/>
</dbReference>
<evidence type="ECO:0000313" key="4">
    <source>
        <dbReference type="Proteomes" id="UP000198771"/>
    </source>
</evidence>
<dbReference type="AlphaFoldDB" id="A0A1G6CTT3"/>
<proteinExistence type="predicted"/>
<dbReference type="GO" id="GO:0004674">
    <property type="term" value="F:protein serine/threonine kinase activity"/>
    <property type="evidence" value="ECO:0007669"/>
    <property type="project" value="TreeGrafter"/>
</dbReference>
<dbReference type="STRING" id="617002.SAMN05660653_01710"/>
<dbReference type="InterPro" id="IPR052028">
    <property type="entry name" value="HipA_Ser/Thr_kinase"/>
</dbReference>
<dbReference type="Pfam" id="PF13657">
    <property type="entry name" value="Couple_hipA"/>
    <property type="match status" value="1"/>
</dbReference>
<dbReference type="PANTHER" id="PTHR37419:SF1">
    <property type="entry name" value="SERINE_THREONINE-PROTEIN KINASE TOXIN HIPA"/>
    <property type="match status" value="1"/>
</dbReference>
<organism evidence="3 4">
    <name type="scientific">Desulfonatronum thiosulfatophilum</name>
    <dbReference type="NCBI Taxonomy" id="617002"/>
    <lineage>
        <taxon>Bacteria</taxon>
        <taxon>Pseudomonadati</taxon>
        <taxon>Thermodesulfobacteriota</taxon>
        <taxon>Desulfovibrionia</taxon>
        <taxon>Desulfovibrionales</taxon>
        <taxon>Desulfonatronaceae</taxon>
        <taxon>Desulfonatronum</taxon>
    </lineage>
</organism>
<evidence type="ECO:0000259" key="2">
    <source>
        <dbReference type="Pfam" id="PF13657"/>
    </source>
</evidence>
<accession>A0A1G6CTT3</accession>
<dbReference type="GO" id="GO:0005829">
    <property type="term" value="C:cytosol"/>
    <property type="evidence" value="ECO:0007669"/>
    <property type="project" value="TreeGrafter"/>
</dbReference>
<gene>
    <name evidence="3" type="ORF">SAMN05660653_01710</name>
</gene>
<evidence type="ECO:0000313" key="3">
    <source>
        <dbReference type="EMBL" id="SDB36261.1"/>
    </source>
</evidence>
<evidence type="ECO:0000256" key="1">
    <source>
        <dbReference type="SAM" id="MobiDB-lite"/>
    </source>
</evidence>
<feature type="domain" description="HipA N-terminal subdomain 1" evidence="2">
    <location>
        <begin position="10"/>
        <end position="109"/>
    </location>
</feature>
<dbReference type="EMBL" id="FMXO01000009">
    <property type="protein sequence ID" value="SDB36261.1"/>
    <property type="molecule type" value="Genomic_DNA"/>
</dbReference>
<name>A0A1G6CTT3_9BACT</name>
<feature type="region of interest" description="Disordered" evidence="1">
    <location>
        <begin position="246"/>
        <end position="278"/>
    </location>
</feature>
<protein>
    <submittedName>
        <fullName evidence="3">HipA N-terminal domain-containing protein</fullName>
    </submittedName>
</protein>
<dbReference type="Proteomes" id="UP000198771">
    <property type="component" value="Unassembled WGS sequence"/>
</dbReference>
<reference evidence="3 4" key="1">
    <citation type="submission" date="2016-10" db="EMBL/GenBank/DDBJ databases">
        <authorList>
            <person name="de Groot N.N."/>
        </authorList>
    </citation>
    <scope>NUCLEOTIDE SEQUENCE [LARGE SCALE GENOMIC DNA]</scope>
    <source>
        <strain evidence="3 4">ASO4-2</strain>
    </source>
</reference>